<sequence>MRTIFLPQSRAADLHAPPARNCLFTALPHSHSFKRWDHPPYLFYYCFFESVDSQIAVVVAFFICWAPFHAQRLMAVYAKVPTPALEIAFNLLTYVSGVTYYVSATINPILYSIMSLKFRQAFRDTLMRCCGRHRAARHGKSVVSVTFPSGFRSTFRSSLAFETSDFTLLTDGGPPPPYTVEALLAQRARNIIVSIDECSEPGTSSSRKASSISNSSLQMVPRDAFDRAERLSDRMVELGSCG</sequence>
<name>A0ACB7T4C0_HYAAI</name>
<gene>
    <name evidence="1" type="ORF">HPB50_022926</name>
</gene>
<protein>
    <submittedName>
        <fullName evidence="1">Uncharacterized protein</fullName>
    </submittedName>
</protein>
<organism evidence="1 2">
    <name type="scientific">Hyalomma asiaticum</name>
    <name type="common">Tick</name>
    <dbReference type="NCBI Taxonomy" id="266040"/>
    <lineage>
        <taxon>Eukaryota</taxon>
        <taxon>Metazoa</taxon>
        <taxon>Ecdysozoa</taxon>
        <taxon>Arthropoda</taxon>
        <taxon>Chelicerata</taxon>
        <taxon>Arachnida</taxon>
        <taxon>Acari</taxon>
        <taxon>Parasitiformes</taxon>
        <taxon>Ixodida</taxon>
        <taxon>Ixodoidea</taxon>
        <taxon>Ixodidae</taxon>
        <taxon>Hyalomminae</taxon>
        <taxon>Hyalomma</taxon>
    </lineage>
</organism>
<dbReference type="Proteomes" id="UP000821845">
    <property type="component" value="Chromosome 11"/>
</dbReference>
<evidence type="ECO:0000313" key="1">
    <source>
        <dbReference type="EMBL" id="KAH6941715.1"/>
    </source>
</evidence>
<evidence type="ECO:0000313" key="2">
    <source>
        <dbReference type="Proteomes" id="UP000821845"/>
    </source>
</evidence>
<accession>A0ACB7T4C0</accession>
<dbReference type="EMBL" id="CM023491">
    <property type="protein sequence ID" value="KAH6941715.1"/>
    <property type="molecule type" value="Genomic_DNA"/>
</dbReference>
<reference evidence="1" key="1">
    <citation type="submission" date="2020-05" db="EMBL/GenBank/DDBJ databases">
        <title>Large-scale comparative analyses of tick genomes elucidate their genetic diversity and vector capacities.</title>
        <authorList>
            <person name="Jia N."/>
            <person name="Wang J."/>
            <person name="Shi W."/>
            <person name="Du L."/>
            <person name="Sun Y."/>
            <person name="Zhan W."/>
            <person name="Jiang J."/>
            <person name="Wang Q."/>
            <person name="Zhang B."/>
            <person name="Ji P."/>
            <person name="Sakyi L.B."/>
            <person name="Cui X."/>
            <person name="Yuan T."/>
            <person name="Jiang B."/>
            <person name="Yang W."/>
            <person name="Lam T.T.-Y."/>
            <person name="Chang Q."/>
            <person name="Ding S."/>
            <person name="Wang X."/>
            <person name="Zhu J."/>
            <person name="Ruan X."/>
            <person name="Zhao L."/>
            <person name="Wei J."/>
            <person name="Que T."/>
            <person name="Du C."/>
            <person name="Cheng J."/>
            <person name="Dai P."/>
            <person name="Han X."/>
            <person name="Huang E."/>
            <person name="Gao Y."/>
            <person name="Liu J."/>
            <person name="Shao H."/>
            <person name="Ye R."/>
            <person name="Li L."/>
            <person name="Wei W."/>
            <person name="Wang X."/>
            <person name="Wang C."/>
            <person name="Yang T."/>
            <person name="Huo Q."/>
            <person name="Li W."/>
            <person name="Guo W."/>
            <person name="Chen H."/>
            <person name="Zhou L."/>
            <person name="Ni X."/>
            <person name="Tian J."/>
            <person name="Zhou Y."/>
            <person name="Sheng Y."/>
            <person name="Liu T."/>
            <person name="Pan Y."/>
            <person name="Xia L."/>
            <person name="Li J."/>
            <person name="Zhao F."/>
            <person name="Cao W."/>
        </authorList>
    </citation>
    <scope>NUCLEOTIDE SEQUENCE</scope>
    <source>
        <strain evidence="1">Hyas-2018</strain>
    </source>
</reference>
<comment type="caution">
    <text evidence="1">The sequence shown here is derived from an EMBL/GenBank/DDBJ whole genome shotgun (WGS) entry which is preliminary data.</text>
</comment>
<proteinExistence type="predicted"/>
<keyword evidence="2" id="KW-1185">Reference proteome</keyword>